<organism evidence="3 4">
    <name type="scientific">Endobacter medicaginis</name>
    <dbReference type="NCBI Taxonomy" id="1181271"/>
    <lineage>
        <taxon>Bacteria</taxon>
        <taxon>Pseudomonadati</taxon>
        <taxon>Pseudomonadota</taxon>
        <taxon>Alphaproteobacteria</taxon>
        <taxon>Acetobacterales</taxon>
        <taxon>Acetobacteraceae</taxon>
        <taxon>Endobacter</taxon>
    </lineage>
</organism>
<dbReference type="SUPFAM" id="SSF56219">
    <property type="entry name" value="DNase I-like"/>
    <property type="match status" value="1"/>
</dbReference>
<dbReference type="SUPFAM" id="SSF51294">
    <property type="entry name" value="Hedgehog/intein (Hint) domain"/>
    <property type="match status" value="1"/>
</dbReference>
<name>A0A839UYD9_9PROT</name>
<gene>
    <name evidence="3" type="ORF">FHR90_000137</name>
</gene>
<comment type="caution">
    <text evidence="3">The sequence shown here is derived from an EMBL/GenBank/DDBJ whole genome shotgun (WGS) entry which is preliminary data.</text>
</comment>
<dbReference type="Gene3D" id="2.170.16.10">
    <property type="entry name" value="Hedgehog/Intein (Hint) domain"/>
    <property type="match status" value="1"/>
</dbReference>
<keyword evidence="4" id="KW-1185">Reference proteome</keyword>
<evidence type="ECO:0000313" key="4">
    <source>
        <dbReference type="Proteomes" id="UP000557688"/>
    </source>
</evidence>
<accession>A0A839UYD9</accession>
<evidence type="ECO:0000259" key="1">
    <source>
        <dbReference type="Pfam" id="PF03372"/>
    </source>
</evidence>
<proteinExistence type="predicted"/>
<dbReference type="InterPro" id="IPR036844">
    <property type="entry name" value="Hint_dom_sf"/>
</dbReference>
<protein>
    <submittedName>
        <fullName evidence="3">Putative extracellular nuclease</fullName>
    </submittedName>
</protein>
<evidence type="ECO:0000313" key="3">
    <source>
        <dbReference type="EMBL" id="MBB3172331.1"/>
    </source>
</evidence>
<dbReference type="PANTHER" id="PTHR42834:SF1">
    <property type="entry name" value="ENDONUCLEASE_EXONUCLEASE_PHOSPHATASE FAMILY PROTEIN (AFU_ORTHOLOGUE AFUA_3G09210)"/>
    <property type="match status" value="1"/>
</dbReference>
<sequence length="1133" mass="118118">MPATPQLNEFLFNQTGTDLDDFLEIKGDPDTDYSAYTVVVVEGDTNATYSATGKIINAYQLGTTNADGYWTTGFLRDGFQNGTQTVLLVKNFTGTAGAINSAKTTDLDTNDDGVFDSAPWSSVVSAFAVSDGGTGDITYTTVAAIGATDNTGYVAPVLTGDKAAGASLFAENPYTGSASDWIANDLTAYGLPGGATTAPPSGTAINTPGGANNSNGASLPGATGTTVTIQQLNGNSYTMPYNKQTVTTSSIVTAIDSTGSIGYYLQEADSYASSGVGSRAIFVYTGSASKLPAVGDAVTVTGTGSAYLSASASDILNLPELNATTTTVTSHGNALPAATILGTGGLTPPSVIYSGTSDNLNTSTASLQPSVNALDFYRSLEGQLVTIKGAHVVGATASGATWVVPDGVTLDARGGVIESATNFNTPRIEVYVDTGVKGSAGTTQSVFTAQVGDTLGDVTGILTYYNGVFEVEPVAQPTVTSANLAQQTTTLHGDATHMTFADYNIENMDALLSSNATRVSQLAQIVTNNLGSPDVLALQEIQDDSGTTNDGTVTAAQNIQAIINAIAAAGGPTYSYAEIDPADGTQGGVAGGNIRSVFLYNTDRVSLVGNVSQIGADQLSTTFKNTRLPLVGTFAFNATGQQVTLVNVHNSSQAGSDEAYGSVQQPYNHGSSDPYGATGVNTAANTRQAQAQVITSYVQDQLAANPDAKISVLGDFNDVDWSTAQQIYTSGGTLTDLNLKEDAANRYTYVFEGNSESLDHTLGTSALYDAAQFETVHTNSEYPDATRESDHDPSITLLDMTCFLTGTLIATPGGAIAVEEIVEGMDVLTASGATRAVRWLGRRAVDLDVLYRGRPPREAHPVRILADAIGEGVPARDLLVTPEHCLHLDGRLVPARMLVNGRSIRHDVSLRRFEVFHVELSSHDILLAEGLETESWLDTGNRHLFGNVVSIGAPFALDAGHASWADAAAPLATDPAFVEPLWQRFDARADMLGLAPRPAPALRTDDAALALWLDDGSRLAFGDLGDGQYGVTLPAGRAVRALLSRSMVPAEAIGPFIDDRRRLGVAVRAITLDGEAIGFDGRGWHGLETAGELSWRWMDGDAALAIEPSAQARRLVLVVQAVASYATEAAIAA</sequence>
<dbReference type="InterPro" id="IPR036691">
    <property type="entry name" value="Endo/exonu/phosph_ase_sf"/>
</dbReference>
<dbReference type="GO" id="GO:0003824">
    <property type="term" value="F:catalytic activity"/>
    <property type="evidence" value="ECO:0007669"/>
    <property type="project" value="InterPro"/>
</dbReference>
<dbReference type="AlphaFoldDB" id="A0A839UYD9"/>
<dbReference type="EMBL" id="JACHXV010000001">
    <property type="protein sequence ID" value="MBB3172331.1"/>
    <property type="molecule type" value="Genomic_DNA"/>
</dbReference>
<dbReference type="PANTHER" id="PTHR42834">
    <property type="entry name" value="ENDONUCLEASE/EXONUCLEASE/PHOSPHATASE FAMILY PROTEIN (AFU_ORTHOLOGUE AFUA_3G09210)"/>
    <property type="match status" value="1"/>
</dbReference>
<dbReference type="InterPro" id="IPR028992">
    <property type="entry name" value="Hedgehog/Intein_dom"/>
</dbReference>
<feature type="domain" description="Endonuclease/exonuclease/phosphatase" evidence="1">
    <location>
        <begin position="512"/>
        <end position="767"/>
    </location>
</feature>
<feature type="domain" description="Hedgehog/Intein (Hint)" evidence="2">
    <location>
        <begin position="801"/>
        <end position="939"/>
    </location>
</feature>
<evidence type="ECO:0000259" key="2">
    <source>
        <dbReference type="Pfam" id="PF13403"/>
    </source>
</evidence>
<reference evidence="3 4" key="1">
    <citation type="submission" date="2020-08" db="EMBL/GenBank/DDBJ databases">
        <title>Genomic Encyclopedia of Type Strains, Phase III (KMG-III): the genomes of soil and plant-associated and newly described type strains.</title>
        <authorList>
            <person name="Whitman W."/>
        </authorList>
    </citation>
    <scope>NUCLEOTIDE SEQUENCE [LARGE SCALE GENOMIC DNA]</scope>
    <source>
        <strain evidence="3 4">CECT 8088</strain>
    </source>
</reference>
<dbReference type="Pfam" id="PF13403">
    <property type="entry name" value="Hint_2"/>
    <property type="match status" value="1"/>
</dbReference>
<dbReference type="Gene3D" id="3.60.10.10">
    <property type="entry name" value="Endonuclease/exonuclease/phosphatase"/>
    <property type="match status" value="1"/>
</dbReference>
<dbReference type="InterPro" id="IPR005135">
    <property type="entry name" value="Endo/exonuclease/phosphatase"/>
</dbReference>
<dbReference type="Pfam" id="PF03372">
    <property type="entry name" value="Exo_endo_phos"/>
    <property type="match status" value="1"/>
</dbReference>
<dbReference type="RefSeq" id="WP_183274587.1">
    <property type="nucleotide sequence ID" value="NZ_JACHXV010000001.1"/>
</dbReference>
<dbReference type="Proteomes" id="UP000557688">
    <property type="component" value="Unassembled WGS sequence"/>
</dbReference>